<dbReference type="EMBL" id="VCLA01000160">
    <property type="protein sequence ID" value="MQT02969.1"/>
    <property type="molecule type" value="Genomic_DNA"/>
</dbReference>
<name>A0A646KKX6_STRJU</name>
<organism evidence="2 3">
    <name type="scientific">Streptomyces jumonjinensis</name>
    <dbReference type="NCBI Taxonomy" id="1945"/>
    <lineage>
        <taxon>Bacteria</taxon>
        <taxon>Bacillati</taxon>
        <taxon>Actinomycetota</taxon>
        <taxon>Actinomycetes</taxon>
        <taxon>Kitasatosporales</taxon>
        <taxon>Streptomycetaceae</taxon>
        <taxon>Streptomyces</taxon>
    </lineage>
</organism>
<accession>A0A646KKX6</accession>
<sequence>MPRRTRADLKAARERVLADKDTVIKRYTEGESLASVAWACGVRDTWLRSRLIEWRVPLRTHAQAMTAWWRRRAADTESTFRRTQGHPQTPPLPDA</sequence>
<reference evidence="2 3" key="1">
    <citation type="submission" date="2019-05" db="EMBL/GenBank/DDBJ databases">
        <title>Comparative genomics and metabolomics analyses of clavulanic acid producing Streptomyces species provides insight into specialized metabolism and evolution of beta-lactam biosynthetic gene clusters.</title>
        <authorList>
            <person name="Moore M.A."/>
            <person name="Cruz-Morales P."/>
            <person name="Barona Gomez F."/>
            <person name="Kapil T."/>
        </authorList>
    </citation>
    <scope>NUCLEOTIDE SEQUENCE [LARGE SCALE GENOMIC DNA]</scope>
    <source>
        <strain evidence="2 3">NRRL 5741</strain>
    </source>
</reference>
<evidence type="ECO:0000313" key="2">
    <source>
        <dbReference type="EMBL" id="MQT02969.1"/>
    </source>
</evidence>
<dbReference type="Proteomes" id="UP000419138">
    <property type="component" value="Unassembled WGS sequence"/>
</dbReference>
<dbReference type="RefSeq" id="WP_153524547.1">
    <property type="nucleotide sequence ID" value="NZ_JBEPDZ010000002.1"/>
</dbReference>
<protein>
    <submittedName>
        <fullName evidence="2">Uncharacterized protein</fullName>
    </submittedName>
</protein>
<dbReference type="AlphaFoldDB" id="A0A646KKX6"/>
<comment type="caution">
    <text evidence="2">The sequence shown here is derived from an EMBL/GenBank/DDBJ whole genome shotgun (WGS) entry which is preliminary data.</text>
</comment>
<evidence type="ECO:0000256" key="1">
    <source>
        <dbReference type="SAM" id="MobiDB-lite"/>
    </source>
</evidence>
<feature type="region of interest" description="Disordered" evidence="1">
    <location>
        <begin position="76"/>
        <end position="95"/>
    </location>
</feature>
<gene>
    <name evidence="2" type="ORF">FF041_23090</name>
</gene>
<proteinExistence type="predicted"/>
<keyword evidence="3" id="KW-1185">Reference proteome</keyword>
<dbReference type="OrthoDB" id="4319565at2"/>
<evidence type="ECO:0000313" key="3">
    <source>
        <dbReference type="Proteomes" id="UP000419138"/>
    </source>
</evidence>